<feature type="domain" description="Polysaccharide lyase family 8 C-terminal" evidence="3">
    <location>
        <begin position="254"/>
        <end position="326"/>
    </location>
</feature>
<reference evidence="4 5" key="1">
    <citation type="submission" date="2024-05" db="EMBL/GenBank/DDBJ databases">
        <authorList>
            <person name="Wallberg A."/>
        </authorList>
    </citation>
    <scope>NUCLEOTIDE SEQUENCE [LARGE SCALE GENOMIC DNA]</scope>
</reference>
<proteinExistence type="predicted"/>
<gene>
    <name evidence="4" type="ORF">MNOR_LOCUS32834</name>
</gene>
<dbReference type="InterPro" id="IPR004103">
    <property type="entry name" value="Lyase_8_C"/>
</dbReference>
<dbReference type="GO" id="GO:0005576">
    <property type="term" value="C:extracellular region"/>
    <property type="evidence" value="ECO:0007669"/>
    <property type="project" value="InterPro"/>
</dbReference>
<sequence length="372" mass="41702">MLSNRTARPETWNSGENRQGYFQGDGFLTVLVDAQEFGKPKAEIFQVYDWARLPGVTNLYTKDIPTYQRNTHNAEHFFNDEKFVGGVSDGLVGVSAMVYSRPTVALYARKSWFFLGGIIIALGTDITLPEDEVTNQTVITTLSQEVYGGVGYTIGMNRYETVGLGLEDHRNVESYVTEQPLWLHHHNVGYVFLSGNQLLHTNAQHKTVNNKKFIIFSAWLDHGSFPTNGSYAYAVLPAKTQQWTADFAVDRNVHILMQTTQVHAVCYDIAQVTGITFYSAESLLFTCGNSGLMEVSVNLPCLVLIKVKRYKKDYAKIKITIADPQQLYNIISLQVVWGNEQSVLNVNLPQHPNRGASVSHTLTFSSSPYRVS</sequence>
<dbReference type="InterPro" id="IPR011071">
    <property type="entry name" value="Lyase_8-like_C"/>
</dbReference>
<protein>
    <submittedName>
        <fullName evidence="4">Uncharacterized protein</fullName>
    </submittedName>
</protein>
<keyword evidence="1" id="KW-0456">Lyase</keyword>
<dbReference type="GO" id="GO:0005975">
    <property type="term" value="P:carbohydrate metabolic process"/>
    <property type="evidence" value="ECO:0007669"/>
    <property type="project" value="InterPro"/>
</dbReference>
<name>A0AAV2S7V6_MEGNR</name>
<comment type="caution">
    <text evidence="4">The sequence shown here is derived from an EMBL/GenBank/DDBJ whole genome shotgun (WGS) entry which is preliminary data.</text>
</comment>
<evidence type="ECO:0000259" key="3">
    <source>
        <dbReference type="Pfam" id="PF02884"/>
    </source>
</evidence>
<dbReference type="Pfam" id="PF02278">
    <property type="entry name" value="Lyase_8"/>
    <property type="match status" value="1"/>
</dbReference>
<dbReference type="InterPro" id="IPR014718">
    <property type="entry name" value="GH-type_carb-bd"/>
</dbReference>
<evidence type="ECO:0000313" key="5">
    <source>
        <dbReference type="Proteomes" id="UP001497623"/>
    </source>
</evidence>
<dbReference type="Proteomes" id="UP001497623">
    <property type="component" value="Unassembled WGS sequence"/>
</dbReference>
<dbReference type="PANTHER" id="PTHR38481">
    <property type="entry name" value="HYALURONATE LYASE"/>
    <property type="match status" value="1"/>
</dbReference>
<dbReference type="SUPFAM" id="SSF49863">
    <property type="entry name" value="Hyaluronate lyase-like, C-terminal domain"/>
    <property type="match status" value="1"/>
</dbReference>
<dbReference type="InterPro" id="IPR011013">
    <property type="entry name" value="Gal_mutarotase_sf_dom"/>
</dbReference>
<dbReference type="PANTHER" id="PTHR38481:SF1">
    <property type="entry name" value="HYALURONATE LYASE"/>
    <property type="match status" value="1"/>
</dbReference>
<feature type="domain" description="Polysaccharide lyase family 8 central" evidence="2">
    <location>
        <begin position="1"/>
        <end position="239"/>
    </location>
</feature>
<dbReference type="GO" id="GO:0030246">
    <property type="term" value="F:carbohydrate binding"/>
    <property type="evidence" value="ECO:0007669"/>
    <property type="project" value="InterPro"/>
</dbReference>
<dbReference type="InterPro" id="IPR038970">
    <property type="entry name" value="Lyase_8"/>
</dbReference>
<dbReference type="EMBL" id="CAXKWB010045606">
    <property type="protein sequence ID" value="CAL4162501.1"/>
    <property type="molecule type" value="Genomic_DNA"/>
</dbReference>
<dbReference type="Pfam" id="PF02884">
    <property type="entry name" value="Lyase_8_C"/>
    <property type="match status" value="1"/>
</dbReference>
<keyword evidence="5" id="KW-1185">Reference proteome</keyword>
<evidence type="ECO:0000259" key="2">
    <source>
        <dbReference type="Pfam" id="PF02278"/>
    </source>
</evidence>
<dbReference type="InterPro" id="IPR003159">
    <property type="entry name" value="Lyase_8_central_dom"/>
</dbReference>
<evidence type="ECO:0000313" key="4">
    <source>
        <dbReference type="EMBL" id="CAL4162501.1"/>
    </source>
</evidence>
<organism evidence="4 5">
    <name type="scientific">Meganyctiphanes norvegica</name>
    <name type="common">Northern krill</name>
    <name type="synonym">Thysanopoda norvegica</name>
    <dbReference type="NCBI Taxonomy" id="48144"/>
    <lineage>
        <taxon>Eukaryota</taxon>
        <taxon>Metazoa</taxon>
        <taxon>Ecdysozoa</taxon>
        <taxon>Arthropoda</taxon>
        <taxon>Crustacea</taxon>
        <taxon>Multicrustacea</taxon>
        <taxon>Malacostraca</taxon>
        <taxon>Eumalacostraca</taxon>
        <taxon>Eucarida</taxon>
        <taxon>Euphausiacea</taxon>
        <taxon>Euphausiidae</taxon>
        <taxon>Meganyctiphanes</taxon>
    </lineage>
</organism>
<evidence type="ECO:0000256" key="1">
    <source>
        <dbReference type="ARBA" id="ARBA00023239"/>
    </source>
</evidence>
<accession>A0AAV2S7V6</accession>
<dbReference type="SUPFAM" id="SSF74650">
    <property type="entry name" value="Galactose mutarotase-like"/>
    <property type="match status" value="1"/>
</dbReference>
<dbReference type="Gene3D" id="2.60.220.10">
    <property type="entry name" value="Polysaccharide lyase family 8-like, C-terminal"/>
    <property type="match status" value="1"/>
</dbReference>
<dbReference type="GO" id="GO:0016829">
    <property type="term" value="F:lyase activity"/>
    <property type="evidence" value="ECO:0007669"/>
    <property type="project" value="UniProtKB-KW"/>
</dbReference>
<dbReference type="Gene3D" id="2.70.98.10">
    <property type="match status" value="1"/>
</dbReference>
<dbReference type="AlphaFoldDB" id="A0AAV2S7V6"/>